<dbReference type="EnsemblPlants" id="ORUFI04G15020.1">
    <property type="protein sequence ID" value="ORUFI04G15020.1"/>
    <property type="gene ID" value="ORUFI04G15020"/>
</dbReference>
<dbReference type="InterPro" id="IPR057289">
    <property type="entry name" value="Rab1/Ypt1"/>
</dbReference>
<evidence type="ECO:0000256" key="3">
    <source>
        <dbReference type="ARBA" id="ARBA00023134"/>
    </source>
</evidence>
<dbReference type="InterPro" id="IPR040079">
    <property type="entry name" value="Glutathione_S-Trfase"/>
</dbReference>
<dbReference type="SMART" id="SM00173">
    <property type="entry name" value="RAS"/>
    <property type="match status" value="1"/>
</dbReference>
<name>A0A0E0P9M1_ORYRU</name>
<keyword evidence="9" id="KW-1185">Reference proteome</keyword>
<dbReference type="InterPro" id="IPR004045">
    <property type="entry name" value="Glutathione_S-Trfase_N"/>
</dbReference>
<dbReference type="Proteomes" id="UP000008022">
    <property type="component" value="Unassembled WGS sequence"/>
</dbReference>
<sequence>MLPLARPVHHHHHHHPRLCPTAPWRSPPPARGARLRSRARGPQTLAARARPPRAEAGEAETAAGGTGATTTTGGGGGSVLSFLCPLLKLLGGGDPSQERNDIVEVATSSLSSLARLPWGSSVSTSSENNVNPTTSAPTLQLYEFEACPFCRRVREAMTELDLSAEIYPCPKGSLRHRDVVKKIGGKEQFPLLVDASNGVTMYESGDIVKYLFRQYGEGKSPSFGLLESTILTGWVPTLLRAGRGMTLWNKAGEVPEDKLELFSFENNTYARIVREALCELEVPYILQNVGEGSSKMDLLQKISGSKQVPYLIDPNTGFQSGDHKKILSYLFQQYSTSGIVLEEVRDSIVFILGKAPVVSHILTTFLFLENVLSSSVQASILFLLLPADTFDPEQKKLQKWVKAGRAMNNEFDYLFKLLLIGDSSVGKSCFLLRFADDSYVDSYISTIGVDFKIRTIEMDGKTIKLQIWDTAGQERFRTITSSYYRGAHGIIIVYDITDMESFNNVKEWMSEIDKYANDSVCKLLVGNKCDLAESRVVETAVAQAYADEIGIPFLETSAKDSINVEEAFLAIKSRSQAALERKASNLVQMKGQPIQQQQQPQKSSCCSSGLQLTKIHLTKIHMWDTAGQERFRTITSSYYRGAHGITIVYDITDMESFNNVKEWMSEIDKYANDIVCKLLVGNKCDLAESRVVETAAAQAYADEIGISFLETSTKDSIKKIWEPGSPGEEGIQSSSYERPANSAAAAAAATEEQLLFIMMAQWSGNFHELG</sequence>
<dbReference type="PANTHER" id="PTHR45288">
    <property type="entry name" value="THIOREDOXIN FAMILY PROTEIN"/>
    <property type="match status" value="1"/>
</dbReference>
<evidence type="ECO:0000256" key="5">
    <source>
        <dbReference type="ARBA" id="ARBA00037868"/>
    </source>
</evidence>
<evidence type="ECO:0000256" key="6">
    <source>
        <dbReference type="SAM" id="MobiDB-lite"/>
    </source>
</evidence>
<dbReference type="eggNOG" id="KOG0084">
    <property type="taxonomic scope" value="Eukaryota"/>
</dbReference>
<dbReference type="Gene3D" id="3.40.30.10">
    <property type="entry name" value="Glutaredoxin"/>
    <property type="match status" value="2"/>
</dbReference>
<dbReference type="PROSITE" id="PS50404">
    <property type="entry name" value="GST_NTER"/>
    <property type="match status" value="2"/>
</dbReference>
<dbReference type="InterPro" id="IPR027417">
    <property type="entry name" value="P-loop_NTPase"/>
</dbReference>
<accession>A0A0E0P9M1</accession>
<reference evidence="9" key="1">
    <citation type="submission" date="2013-06" db="EMBL/GenBank/DDBJ databases">
        <authorList>
            <person name="Zhao Q."/>
        </authorList>
    </citation>
    <scope>NUCLEOTIDE SEQUENCE</scope>
    <source>
        <strain evidence="9">cv. W1943</strain>
    </source>
</reference>
<evidence type="ECO:0000256" key="1">
    <source>
        <dbReference type="ARBA" id="ARBA00006270"/>
    </source>
</evidence>
<dbReference type="NCBIfam" id="TIGR00231">
    <property type="entry name" value="small_GTP"/>
    <property type="match status" value="2"/>
</dbReference>
<feature type="domain" description="GST N-terminal" evidence="7">
    <location>
        <begin position="257"/>
        <end position="338"/>
    </location>
</feature>
<dbReference type="FunFam" id="3.40.50.300:FF:001447">
    <property type="entry name" value="Ras-related protein Rab-1B"/>
    <property type="match status" value="2"/>
</dbReference>
<feature type="compositionally biased region" description="Basic residues" evidence="6">
    <location>
        <begin position="7"/>
        <end position="17"/>
    </location>
</feature>
<dbReference type="EnsemblPlants" id="ORUFI04G15020.2">
    <property type="protein sequence ID" value="ORUFI04G15020.2"/>
    <property type="gene ID" value="ORUFI04G15020"/>
</dbReference>
<dbReference type="Gramene" id="ORUFI04G15020.2">
    <property type="protein sequence ID" value="ORUFI04G15020.2"/>
    <property type="gene ID" value="ORUFI04G15020"/>
</dbReference>
<dbReference type="InterPro" id="IPR005225">
    <property type="entry name" value="Small_GTP-bd"/>
</dbReference>
<keyword evidence="4" id="KW-0449">Lipoprotein</keyword>
<dbReference type="Gene3D" id="3.40.50.300">
    <property type="entry name" value="P-loop containing nucleotide triphosphate hydrolases"/>
    <property type="match status" value="2"/>
</dbReference>
<dbReference type="SMART" id="SM00175">
    <property type="entry name" value="RAB"/>
    <property type="match status" value="2"/>
</dbReference>
<feature type="domain" description="GST N-terminal" evidence="7">
    <location>
        <begin position="137"/>
        <end position="219"/>
    </location>
</feature>
<dbReference type="CDD" id="cd01869">
    <property type="entry name" value="Rab1_Ypt1"/>
    <property type="match status" value="1"/>
</dbReference>
<feature type="compositionally biased region" description="Gly residues" evidence="6">
    <location>
        <begin position="64"/>
        <end position="74"/>
    </location>
</feature>
<keyword evidence="2" id="KW-0547">Nucleotide-binding</keyword>
<organism evidence="8 9">
    <name type="scientific">Oryza rufipogon</name>
    <name type="common">Brownbeard rice</name>
    <name type="synonym">Asian wild rice</name>
    <dbReference type="NCBI Taxonomy" id="4529"/>
    <lineage>
        <taxon>Eukaryota</taxon>
        <taxon>Viridiplantae</taxon>
        <taxon>Streptophyta</taxon>
        <taxon>Embryophyta</taxon>
        <taxon>Tracheophyta</taxon>
        <taxon>Spermatophyta</taxon>
        <taxon>Magnoliopsida</taxon>
        <taxon>Liliopsida</taxon>
        <taxon>Poales</taxon>
        <taxon>Poaceae</taxon>
        <taxon>BOP clade</taxon>
        <taxon>Oryzoideae</taxon>
        <taxon>Oryzeae</taxon>
        <taxon>Oryzinae</taxon>
        <taxon>Oryza</taxon>
    </lineage>
</organism>
<feature type="compositionally biased region" description="Low complexity" evidence="6">
    <location>
        <begin position="40"/>
        <end position="49"/>
    </location>
</feature>
<feature type="region of interest" description="Disordered" evidence="6">
    <location>
        <begin position="1"/>
        <end position="74"/>
    </location>
</feature>
<evidence type="ECO:0000313" key="8">
    <source>
        <dbReference type="EnsemblPlants" id="ORUFI04G15020.1"/>
    </source>
</evidence>
<dbReference type="AlphaFoldDB" id="A0A0E0P9M1"/>
<dbReference type="PRINTS" id="PR00449">
    <property type="entry name" value="RASTRNSFRMNG"/>
</dbReference>
<dbReference type="SMART" id="SM00174">
    <property type="entry name" value="RHO"/>
    <property type="match status" value="1"/>
</dbReference>
<dbReference type="SMART" id="SM00177">
    <property type="entry name" value="ARF"/>
    <property type="match status" value="1"/>
</dbReference>
<dbReference type="InterPro" id="IPR001806">
    <property type="entry name" value="Small_GTPase"/>
</dbReference>
<dbReference type="SFLD" id="SFLDS00019">
    <property type="entry name" value="Glutathione_Transferase_(cytos"/>
    <property type="match status" value="1"/>
</dbReference>
<evidence type="ECO:0000259" key="7">
    <source>
        <dbReference type="PROSITE" id="PS50404"/>
    </source>
</evidence>
<dbReference type="PROSITE" id="PS51420">
    <property type="entry name" value="RHO"/>
    <property type="match status" value="1"/>
</dbReference>
<dbReference type="STRING" id="4529.A0A0E0P9M1"/>
<dbReference type="GO" id="GO:0003924">
    <property type="term" value="F:GTPase activity"/>
    <property type="evidence" value="ECO:0007669"/>
    <property type="project" value="InterPro"/>
</dbReference>
<dbReference type="PROSITE" id="PS51419">
    <property type="entry name" value="RAB"/>
    <property type="match status" value="2"/>
</dbReference>
<comment type="similarity">
    <text evidence="1">Belongs to the small GTPase superfamily. Rab family.</text>
</comment>
<dbReference type="GO" id="GO:0009507">
    <property type="term" value="C:chloroplast"/>
    <property type="evidence" value="ECO:0007669"/>
    <property type="project" value="TreeGrafter"/>
</dbReference>
<dbReference type="Gramene" id="ORUFI04G15020.1">
    <property type="protein sequence ID" value="ORUFI04G15020.1"/>
    <property type="gene ID" value="ORUFI04G15020"/>
</dbReference>
<dbReference type="Pfam" id="PF13417">
    <property type="entry name" value="GST_N_3"/>
    <property type="match status" value="2"/>
</dbReference>
<dbReference type="GO" id="GO:0012505">
    <property type="term" value="C:endomembrane system"/>
    <property type="evidence" value="ECO:0007669"/>
    <property type="project" value="UniProtKB-SubCell"/>
</dbReference>
<comment type="subcellular location">
    <subcellularLocation>
        <location evidence="5">Endomembrane system</location>
        <topology evidence="5">Lipid-anchor</topology>
    </subcellularLocation>
</comment>
<dbReference type="Pfam" id="PF00071">
    <property type="entry name" value="Ras"/>
    <property type="match status" value="2"/>
</dbReference>
<dbReference type="PROSITE" id="PS51354">
    <property type="entry name" value="GLUTAREDOXIN_2"/>
    <property type="match status" value="1"/>
</dbReference>
<dbReference type="CDD" id="cd03041">
    <property type="entry name" value="GST_N_2GST_N"/>
    <property type="match status" value="1"/>
</dbReference>
<dbReference type="GO" id="GO:0005525">
    <property type="term" value="F:GTP binding"/>
    <property type="evidence" value="ECO:0007669"/>
    <property type="project" value="UniProtKB-KW"/>
</dbReference>
<protein>
    <recommendedName>
        <fullName evidence="7">GST N-terminal domain-containing protein</fullName>
    </recommendedName>
</protein>
<evidence type="ECO:0000313" key="9">
    <source>
        <dbReference type="Proteomes" id="UP000008022"/>
    </source>
</evidence>
<dbReference type="SUPFAM" id="SSF52540">
    <property type="entry name" value="P-loop containing nucleoside triphosphate hydrolases"/>
    <property type="match status" value="2"/>
</dbReference>
<dbReference type="SUPFAM" id="SSF52833">
    <property type="entry name" value="Thioredoxin-like"/>
    <property type="match status" value="2"/>
</dbReference>
<reference evidence="8" key="2">
    <citation type="submission" date="2015-06" db="UniProtKB">
        <authorList>
            <consortium name="EnsemblPlants"/>
        </authorList>
    </citation>
    <scope>IDENTIFICATION</scope>
</reference>
<proteinExistence type="inferred from homology"/>
<evidence type="ECO:0000256" key="2">
    <source>
        <dbReference type="ARBA" id="ARBA00022741"/>
    </source>
</evidence>
<dbReference type="PROSITE" id="PS51421">
    <property type="entry name" value="RAS"/>
    <property type="match status" value="1"/>
</dbReference>
<evidence type="ECO:0000256" key="4">
    <source>
        <dbReference type="ARBA" id="ARBA00023288"/>
    </source>
</evidence>
<dbReference type="OMA" id="RIYWHAN"/>
<dbReference type="InterPro" id="IPR036249">
    <property type="entry name" value="Thioredoxin-like_sf"/>
</dbReference>
<dbReference type="SFLD" id="SFLDG01181">
    <property type="entry name" value="SUF2"/>
    <property type="match status" value="1"/>
</dbReference>
<dbReference type="PANTHER" id="PTHR45288:SF2">
    <property type="entry name" value="THIOREDOXIN FAMILY PROTEIN"/>
    <property type="match status" value="1"/>
</dbReference>
<keyword evidence="3" id="KW-0342">GTP-binding</keyword>
<dbReference type="SMART" id="SM00176">
    <property type="entry name" value="RAN"/>
    <property type="match status" value="1"/>
</dbReference>